<evidence type="ECO:0000313" key="2">
    <source>
        <dbReference type="EMBL" id="MCQ8833608.1"/>
    </source>
</evidence>
<dbReference type="RefSeq" id="WP_257634108.1">
    <property type="nucleotide sequence ID" value="NZ_JANIIC010000046.1"/>
</dbReference>
<sequence>MFRTPPLYAGQTYQSGSGGFMSDPGTQTTQPSTISQYTTRVASGG</sequence>
<evidence type="ECO:0000313" key="3">
    <source>
        <dbReference type="Proteomes" id="UP001142400"/>
    </source>
</evidence>
<reference evidence="2" key="1">
    <citation type="submission" date="2022-06" db="EMBL/GenBank/DDBJ databases">
        <title>WGS of actinobacteria.</title>
        <authorList>
            <person name="Thawai C."/>
        </authorList>
    </citation>
    <scope>NUCLEOTIDE SEQUENCE</scope>
    <source>
        <strain evidence="2">DSM 42010</strain>
    </source>
</reference>
<dbReference type="AlphaFoldDB" id="A0A9X2RWZ1"/>
<accession>A0A9X2RWZ1</accession>
<feature type="region of interest" description="Disordered" evidence="1">
    <location>
        <begin position="1"/>
        <end position="45"/>
    </location>
</feature>
<keyword evidence="3" id="KW-1185">Reference proteome</keyword>
<dbReference type="Proteomes" id="UP001142400">
    <property type="component" value="Unassembled WGS sequence"/>
</dbReference>
<proteinExistence type="predicted"/>
<organism evidence="2 3">
    <name type="scientific">Streptomyces malaysiensis subsp. samsunensis</name>
    <dbReference type="NCBI Taxonomy" id="459658"/>
    <lineage>
        <taxon>Bacteria</taxon>
        <taxon>Bacillati</taxon>
        <taxon>Actinomycetota</taxon>
        <taxon>Actinomycetes</taxon>
        <taxon>Kitasatosporales</taxon>
        <taxon>Streptomycetaceae</taxon>
        <taxon>Streptomyces</taxon>
        <taxon>Streptomyces violaceusniger group</taxon>
    </lineage>
</organism>
<dbReference type="EMBL" id="JANIIC010000046">
    <property type="protein sequence ID" value="MCQ8833608.1"/>
    <property type="molecule type" value="Genomic_DNA"/>
</dbReference>
<protein>
    <submittedName>
        <fullName evidence="2">Uncharacterized protein</fullName>
    </submittedName>
</protein>
<gene>
    <name evidence="2" type="ORF">NQU54_32280</name>
</gene>
<evidence type="ECO:0000256" key="1">
    <source>
        <dbReference type="SAM" id="MobiDB-lite"/>
    </source>
</evidence>
<feature type="compositionally biased region" description="Polar residues" evidence="1">
    <location>
        <begin position="24"/>
        <end position="45"/>
    </location>
</feature>
<comment type="caution">
    <text evidence="2">The sequence shown here is derived from an EMBL/GenBank/DDBJ whole genome shotgun (WGS) entry which is preliminary data.</text>
</comment>
<name>A0A9X2RWZ1_STRMQ</name>